<accession>A0A7Z2VMR8</accession>
<evidence type="ECO:0000256" key="3">
    <source>
        <dbReference type="ARBA" id="ARBA00023163"/>
    </source>
</evidence>
<reference evidence="5 6" key="1">
    <citation type="submission" date="2020-04" db="EMBL/GenBank/DDBJ databases">
        <title>Genome sequencing of novel species.</title>
        <authorList>
            <person name="Heo J."/>
            <person name="Kim S.-J."/>
            <person name="Kim J.-S."/>
            <person name="Hong S.-B."/>
            <person name="Kwon S.-W."/>
        </authorList>
    </citation>
    <scope>NUCLEOTIDE SEQUENCE [LARGE SCALE GENOMIC DNA]</scope>
    <source>
        <strain evidence="5 6">MFER-1</strain>
    </source>
</reference>
<dbReference type="AlphaFoldDB" id="A0A7Z2VMR8"/>
<dbReference type="GO" id="GO:0043565">
    <property type="term" value="F:sequence-specific DNA binding"/>
    <property type="evidence" value="ECO:0007669"/>
    <property type="project" value="InterPro"/>
</dbReference>
<dbReference type="GO" id="GO:0003700">
    <property type="term" value="F:DNA-binding transcription factor activity"/>
    <property type="evidence" value="ECO:0007669"/>
    <property type="project" value="InterPro"/>
</dbReference>
<evidence type="ECO:0000313" key="5">
    <source>
        <dbReference type="EMBL" id="QJD86133.1"/>
    </source>
</evidence>
<dbReference type="PANTHER" id="PTHR46796:SF13">
    <property type="entry name" value="HTH-TYPE TRANSCRIPTIONAL ACTIVATOR RHAS"/>
    <property type="match status" value="1"/>
</dbReference>
<keyword evidence="3" id="KW-0804">Transcription</keyword>
<evidence type="ECO:0000259" key="4">
    <source>
        <dbReference type="PROSITE" id="PS01124"/>
    </source>
</evidence>
<dbReference type="InterPro" id="IPR050204">
    <property type="entry name" value="AraC_XylS_family_regulators"/>
</dbReference>
<keyword evidence="6" id="KW-1185">Reference proteome</keyword>
<dbReference type="Proteomes" id="UP000502248">
    <property type="component" value="Chromosome"/>
</dbReference>
<dbReference type="Pfam" id="PF12833">
    <property type="entry name" value="HTH_18"/>
    <property type="match status" value="1"/>
</dbReference>
<evidence type="ECO:0000313" key="6">
    <source>
        <dbReference type="Proteomes" id="UP000502248"/>
    </source>
</evidence>
<dbReference type="InterPro" id="IPR009057">
    <property type="entry name" value="Homeodomain-like_sf"/>
</dbReference>
<evidence type="ECO:0000256" key="2">
    <source>
        <dbReference type="ARBA" id="ARBA00023125"/>
    </source>
</evidence>
<dbReference type="Pfam" id="PF20240">
    <property type="entry name" value="DUF6597"/>
    <property type="match status" value="1"/>
</dbReference>
<proteinExistence type="predicted"/>
<dbReference type="Gene3D" id="1.10.10.60">
    <property type="entry name" value="Homeodomain-like"/>
    <property type="match status" value="1"/>
</dbReference>
<sequence>MDPVADHSTKGILHADAGRLKYKLSRYEPADALRIYIQHYWAVEWDLRGQEPYRQTVLSHPNVNLVFEPERTRIYGIWEKTSTQLLEGQGSVFAVKFNPGGFYPFWRQPLSALTRRSIALSDVFGAEAGLLEADILAAAGDAAAQVERINRFFLARLPDEDENVELVNGIVAALVTDLDILKVEQLADRFDLSVRTLQRLFDRYVGVNPKGVIQRFRLHEAAERIEQGEAVDWPKLSLDMGYFDQAHFIKDFKAYLGKTPDEYMRSIPSAKPDSLR</sequence>
<gene>
    <name evidence="5" type="ORF">HH215_25115</name>
</gene>
<dbReference type="PANTHER" id="PTHR46796">
    <property type="entry name" value="HTH-TYPE TRANSCRIPTIONAL ACTIVATOR RHAS-RELATED"/>
    <property type="match status" value="1"/>
</dbReference>
<dbReference type="PROSITE" id="PS01124">
    <property type="entry name" value="HTH_ARAC_FAMILY_2"/>
    <property type="match status" value="1"/>
</dbReference>
<name>A0A7Z2VMR8_9BACL</name>
<dbReference type="InterPro" id="IPR046532">
    <property type="entry name" value="DUF6597"/>
</dbReference>
<evidence type="ECO:0000256" key="1">
    <source>
        <dbReference type="ARBA" id="ARBA00023015"/>
    </source>
</evidence>
<dbReference type="SUPFAM" id="SSF46689">
    <property type="entry name" value="Homeodomain-like"/>
    <property type="match status" value="1"/>
</dbReference>
<dbReference type="RefSeq" id="WP_169282385.1">
    <property type="nucleotide sequence ID" value="NZ_CP051680.1"/>
</dbReference>
<dbReference type="SMART" id="SM00342">
    <property type="entry name" value="HTH_ARAC"/>
    <property type="match status" value="1"/>
</dbReference>
<keyword evidence="1" id="KW-0805">Transcription regulation</keyword>
<protein>
    <submittedName>
        <fullName evidence="5">AraC family transcriptional regulator</fullName>
    </submittedName>
</protein>
<dbReference type="KEGG" id="cheb:HH215_25115"/>
<organism evidence="5 6">
    <name type="scientific">Cohnella herbarum</name>
    <dbReference type="NCBI Taxonomy" id="2728023"/>
    <lineage>
        <taxon>Bacteria</taxon>
        <taxon>Bacillati</taxon>
        <taxon>Bacillota</taxon>
        <taxon>Bacilli</taxon>
        <taxon>Bacillales</taxon>
        <taxon>Paenibacillaceae</taxon>
        <taxon>Cohnella</taxon>
    </lineage>
</organism>
<feature type="domain" description="HTH araC/xylS-type" evidence="4">
    <location>
        <begin position="168"/>
        <end position="266"/>
    </location>
</feature>
<dbReference type="EMBL" id="CP051680">
    <property type="protein sequence ID" value="QJD86133.1"/>
    <property type="molecule type" value="Genomic_DNA"/>
</dbReference>
<dbReference type="InterPro" id="IPR018060">
    <property type="entry name" value="HTH_AraC"/>
</dbReference>
<keyword evidence="2" id="KW-0238">DNA-binding</keyword>